<comment type="caution">
    <text evidence="1">The sequence shown here is derived from an EMBL/GenBank/DDBJ whole genome shotgun (WGS) entry which is preliminary data.</text>
</comment>
<evidence type="ECO:0000313" key="2">
    <source>
        <dbReference type="Proteomes" id="UP000824533"/>
    </source>
</evidence>
<name>A0ACC1CMT7_9NEOP</name>
<sequence>MYHIPNQPLYHHNAYQECSLYCELKTHVPTAAEHNHFTTQHSVQANFTKPCESQVPSTPVKNSKKIVKSSNVDTSNFSIEERLVAAVWVHERKRTKSSINQIKNEFRQRFGRDPPAKNTLLVWERKLFSTGSVHDAPRSGRPVNR</sequence>
<dbReference type="Proteomes" id="UP000824533">
    <property type="component" value="Linkage Group LG21"/>
</dbReference>
<accession>A0ACC1CMT7</accession>
<proteinExistence type="predicted"/>
<dbReference type="EMBL" id="CM034407">
    <property type="protein sequence ID" value="KAJ0172841.1"/>
    <property type="molecule type" value="Genomic_DNA"/>
</dbReference>
<evidence type="ECO:0000313" key="1">
    <source>
        <dbReference type="EMBL" id="KAJ0172841.1"/>
    </source>
</evidence>
<keyword evidence="2" id="KW-1185">Reference proteome</keyword>
<reference evidence="1 2" key="1">
    <citation type="journal article" date="2021" name="Front. Genet.">
        <title>Chromosome-Level Genome Assembly Reveals Significant Gene Expansion in the Toll and IMD Signaling Pathways of Dendrolimus kikuchii.</title>
        <authorList>
            <person name="Zhou J."/>
            <person name="Wu P."/>
            <person name="Xiong Z."/>
            <person name="Liu N."/>
            <person name="Zhao N."/>
            <person name="Ji M."/>
            <person name="Qiu Y."/>
            <person name="Yang B."/>
        </authorList>
    </citation>
    <scope>NUCLEOTIDE SEQUENCE [LARGE SCALE GENOMIC DNA]</scope>
    <source>
        <strain evidence="1">Ann1</strain>
    </source>
</reference>
<organism evidence="1 2">
    <name type="scientific">Dendrolimus kikuchii</name>
    <dbReference type="NCBI Taxonomy" id="765133"/>
    <lineage>
        <taxon>Eukaryota</taxon>
        <taxon>Metazoa</taxon>
        <taxon>Ecdysozoa</taxon>
        <taxon>Arthropoda</taxon>
        <taxon>Hexapoda</taxon>
        <taxon>Insecta</taxon>
        <taxon>Pterygota</taxon>
        <taxon>Neoptera</taxon>
        <taxon>Endopterygota</taxon>
        <taxon>Lepidoptera</taxon>
        <taxon>Glossata</taxon>
        <taxon>Ditrysia</taxon>
        <taxon>Bombycoidea</taxon>
        <taxon>Lasiocampidae</taxon>
        <taxon>Dendrolimus</taxon>
    </lineage>
</organism>
<protein>
    <submittedName>
        <fullName evidence="1">Uncharacterized protein</fullName>
    </submittedName>
</protein>
<gene>
    <name evidence="1" type="ORF">K1T71_011980</name>
</gene>